<dbReference type="KEGG" id="cbei:LF65_03867"/>
<accession>A0A0B5QU54</accession>
<dbReference type="OrthoDB" id="1909270at2"/>
<dbReference type="Proteomes" id="UP000031866">
    <property type="component" value="Chromosome"/>
</dbReference>
<feature type="chain" id="PRO_5002118713" evidence="3">
    <location>
        <begin position="28"/>
        <end position="220"/>
    </location>
</feature>
<keyword evidence="3" id="KW-0732">Signal</keyword>
<protein>
    <submittedName>
        <fullName evidence="4">Cell wall-binding protein</fullName>
    </submittedName>
</protein>
<dbReference type="SUPFAM" id="SSF69360">
    <property type="entry name" value="Cell wall binding repeat"/>
    <property type="match status" value="1"/>
</dbReference>
<dbReference type="InterPro" id="IPR018337">
    <property type="entry name" value="Cell_wall/Cho-bd_repeat"/>
</dbReference>
<evidence type="ECO:0000313" key="5">
    <source>
        <dbReference type="Proteomes" id="UP000031866"/>
    </source>
</evidence>
<evidence type="ECO:0000256" key="1">
    <source>
        <dbReference type="ARBA" id="ARBA00022737"/>
    </source>
</evidence>
<dbReference type="RefSeq" id="WP_017210975.1">
    <property type="nucleotide sequence ID" value="NZ_CP010086.2"/>
</dbReference>
<name>A0A0B5QU54_CLOBE</name>
<dbReference type="Pfam" id="PF19127">
    <property type="entry name" value="Choline_bind_3"/>
    <property type="match status" value="1"/>
</dbReference>
<dbReference type="Gene3D" id="3.40.1000.10">
    <property type="entry name" value="Mog1/PsbP, alpha/beta/alpha sandwich"/>
    <property type="match status" value="1"/>
</dbReference>
<reference evidence="5" key="1">
    <citation type="submission" date="2014-12" db="EMBL/GenBank/DDBJ databases">
        <title>Genome sequence of Clostridium beijerinckii strain 59B.</title>
        <authorList>
            <person name="Little G.T."/>
            <person name="Minton N.P."/>
        </authorList>
    </citation>
    <scope>NUCLEOTIDE SEQUENCE [LARGE SCALE GENOMIC DNA]</scope>
    <source>
        <strain evidence="5">59B</strain>
    </source>
</reference>
<proteinExistence type="predicted"/>
<keyword evidence="1" id="KW-0677">Repeat</keyword>
<dbReference type="EMBL" id="CP010086">
    <property type="protein sequence ID" value="AJH00419.1"/>
    <property type="molecule type" value="Genomic_DNA"/>
</dbReference>
<feature type="signal peptide" evidence="3">
    <location>
        <begin position="1"/>
        <end position="27"/>
    </location>
</feature>
<feature type="repeat" description="Cell wall-binding" evidence="2">
    <location>
        <begin position="45"/>
        <end position="64"/>
    </location>
</feature>
<organism evidence="4 5">
    <name type="scientific">Clostridium beijerinckii</name>
    <name type="common">Clostridium MP</name>
    <dbReference type="NCBI Taxonomy" id="1520"/>
    <lineage>
        <taxon>Bacteria</taxon>
        <taxon>Bacillati</taxon>
        <taxon>Bacillota</taxon>
        <taxon>Clostridia</taxon>
        <taxon>Eubacteriales</taxon>
        <taxon>Clostridiaceae</taxon>
        <taxon>Clostridium</taxon>
    </lineage>
</organism>
<dbReference type="AlphaFoldDB" id="A0A0B5QU54"/>
<evidence type="ECO:0000256" key="2">
    <source>
        <dbReference type="PROSITE-ProRule" id="PRU00591"/>
    </source>
</evidence>
<dbReference type="PROSITE" id="PS51170">
    <property type="entry name" value="CW"/>
    <property type="match status" value="1"/>
</dbReference>
<dbReference type="Gene3D" id="2.10.270.10">
    <property type="entry name" value="Cholin Binding"/>
    <property type="match status" value="1"/>
</dbReference>
<gene>
    <name evidence="4" type="ORF">LF65_03867</name>
</gene>
<sequence length="220" mass="25094">MVKLKKLIAGSLIAVSVLALTPIGASAEWKSNSTGWWYTEGDSYSTGWKKIEGKWYYFYASGYMAKNTVIDGYILSNNGDWTGLETKSDKISVSYPSNWTKMTLKGDDIYYLDNQGTNVNLVIDGMEGYSEEVYFNSAETYIKNRSDINNLQIKERKFNNNNALTLNYFHNIKGMDVQVEQVIICNSNKAYLFTLMQRGKISDENMTSFESMLNTIKFAY</sequence>
<evidence type="ECO:0000313" key="4">
    <source>
        <dbReference type="EMBL" id="AJH00419.1"/>
    </source>
</evidence>
<evidence type="ECO:0000256" key="3">
    <source>
        <dbReference type="SAM" id="SignalP"/>
    </source>
</evidence>